<dbReference type="EMBL" id="JANPWB010000014">
    <property type="protein sequence ID" value="KAJ1101626.1"/>
    <property type="molecule type" value="Genomic_DNA"/>
</dbReference>
<accession>A0AAV7MCZ1</accession>
<organism evidence="1 2">
    <name type="scientific">Pleurodeles waltl</name>
    <name type="common">Iberian ribbed newt</name>
    <dbReference type="NCBI Taxonomy" id="8319"/>
    <lineage>
        <taxon>Eukaryota</taxon>
        <taxon>Metazoa</taxon>
        <taxon>Chordata</taxon>
        <taxon>Craniata</taxon>
        <taxon>Vertebrata</taxon>
        <taxon>Euteleostomi</taxon>
        <taxon>Amphibia</taxon>
        <taxon>Batrachia</taxon>
        <taxon>Caudata</taxon>
        <taxon>Salamandroidea</taxon>
        <taxon>Salamandridae</taxon>
        <taxon>Pleurodelinae</taxon>
        <taxon>Pleurodeles</taxon>
    </lineage>
</organism>
<gene>
    <name evidence="1" type="ORF">NDU88_006692</name>
</gene>
<dbReference type="AlphaFoldDB" id="A0AAV7MCZ1"/>
<comment type="caution">
    <text evidence="1">The sequence shown here is derived from an EMBL/GenBank/DDBJ whole genome shotgun (WGS) entry which is preliminary data.</text>
</comment>
<evidence type="ECO:0000313" key="1">
    <source>
        <dbReference type="EMBL" id="KAJ1101626.1"/>
    </source>
</evidence>
<keyword evidence="2" id="KW-1185">Reference proteome</keyword>
<protein>
    <submittedName>
        <fullName evidence="1">Uncharacterized protein</fullName>
    </submittedName>
</protein>
<dbReference type="Proteomes" id="UP001066276">
    <property type="component" value="Chromosome 10"/>
</dbReference>
<name>A0AAV7MCZ1_PLEWA</name>
<reference evidence="1" key="1">
    <citation type="journal article" date="2022" name="bioRxiv">
        <title>Sequencing and chromosome-scale assembly of the giantPleurodeles waltlgenome.</title>
        <authorList>
            <person name="Brown T."/>
            <person name="Elewa A."/>
            <person name="Iarovenko S."/>
            <person name="Subramanian E."/>
            <person name="Araus A.J."/>
            <person name="Petzold A."/>
            <person name="Susuki M."/>
            <person name="Suzuki K.-i.T."/>
            <person name="Hayashi T."/>
            <person name="Toyoda A."/>
            <person name="Oliveira C."/>
            <person name="Osipova E."/>
            <person name="Leigh N.D."/>
            <person name="Simon A."/>
            <person name="Yun M.H."/>
        </authorList>
    </citation>
    <scope>NUCLEOTIDE SEQUENCE</scope>
    <source>
        <strain evidence="1">20211129_DDA</strain>
        <tissue evidence="1">Liver</tissue>
    </source>
</reference>
<proteinExistence type="predicted"/>
<sequence length="128" mass="14157">MAPAPWGSTDPPLWSRDLGVLIGASGARRRANRGETLCAGKTQLWSGIRPLACDPEETGDQGEWLPATAFLCHGSAIWFQSFYRLHEYIPIQLKAEDIFEMGGIGGRDLCLCVFRGVCLLKEERYDGL</sequence>
<evidence type="ECO:0000313" key="2">
    <source>
        <dbReference type="Proteomes" id="UP001066276"/>
    </source>
</evidence>